<keyword evidence="3" id="KW-1185">Reference proteome</keyword>
<dbReference type="SUPFAM" id="SSF49265">
    <property type="entry name" value="Fibronectin type III"/>
    <property type="match status" value="3"/>
</dbReference>
<dbReference type="SMART" id="SM00564">
    <property type="entry name" value="PQQ"/>
    <property type="match status" value="6"/>
</dbReference>
<organism evidence="2 3">
    <name type="scientific">Marinitoga aeolica</name>
    <dbReference type="NCBI Taxonomy" id="2809031"/>
    <lineage>
        <taxon>Bacteria</taxon>
        <taxon>Thermotogati</taxon>
        <taxon>Thermotogota</taxon>
        <taxon>Thermotogae</taxon>
        <taxon>Petrotogales</taxon>
        <taxon>Petrotogaceae</taxon>
        <taxon>Marinitoga</taxon>
    </lineage>
</organism>
<name>A0ABY8PSJ3_9BACT</name>
<dbReference type="PROSITE" id="PS50853">
    <property type="entry name" value="FN3"/>
    <property type="match status" value="3"/>
</dbReference>
<dbReference type="SMART" id="SM00060">
    <property type="entry name" value="FN3"/>
    <property type="match status" value="6"/>
</dbReference>
<dbReference type="InterPro" id="IPR003961">
    <property type="entry name" value="FN3_dom"/>
</dbReference>
<feature type="domain" description="Fibronectin type-III" evidence="1">
    <location>
        <begin position="754"/>
        <end position="847"/>
    </location>
</feature>
<sequence length="1624" mass="184796">MRKIYVLFVILMLLFFLQGCIFKNQPPIIESMSPSNGEKVNPDEVTFKWSAKDAEGGVLHYNFYLFSNGNIIKKEENLAGNNYVVKNLENLKQYEWWLEVVDEKGEKVKKIAQFETYKPNNKPIKSFLIYPNNNDNSVYPYNIKFQWNKSLDFDGDMVYYDLYLGESTPLITPIATNLIKTEYTISNLALNKTYYWEIVSHDSNGASTTSEIWTFKTVSNTPPIIDFPQKDFVVKENEEFELDLSNFVSDMEDDYFEYSIVTNNGASIQGSKYIFKPRYDFVKHSNSTRKIQEQIVVSDTKDNSSGFLNIIVKDVNQEPEKPKILYPLNNSIVPKDFVLKWDCSDLDGDDLKYDIYLGNYSGNYTKIATNITSKEYMLNLSYDTDYYLKIVAKDEYGGIRASDEIYFKTKKEPGKFQWEEEISGVKNIFAYNHRLIVVNENKIYRLNTNGLENYSIEINNIRSNSIIFGNMMFVPTNGGILKVIDLDKFETINTINVSDDIVGITANKDYKNRKYLYIITENGSVYTYSLENYSLYWNKNYNIIPSGPALIIENGYLVISGNYENVGKIILTKPKGKIYKEITFPQKITTLISNDENYNIYFATENKIYSYTKEGDKNWELNLSENVENEIIYDGENLYAAGKNKIFKIDKKGNLINTSVLNDIYSKTLLITENKNLIVVSNDSVIQNENKIILKNFGEIKTDILLNDGLIYFASNDKLYSVSLEDKNILNVFWPVFGKNIYKNRNSYIRNNTEPEKPELTYPQNQSIEIPKHILLTWECEDPEDDDLTYKIYLGEDDNLNLITTTNATSYEINLENGKRYYWKVIANDGELESESSIYSFNTIPAPAEEKFKIKVEGSTIYSPAISDENIIYFSTSSGSVYAYNSSGEKLWKYNTDGFVKSSVVLNPLNQVIIGNENGELYIINSDGTLSDKINLDGAIDYPVSLGSNGEIYVITSIGTIYKFGAYGNEIWKKELKGNPTSNIVIDKESNIYFAMNNYLYGLDLNGNVKFKKGFSKAISSRLSMDGNENVYFATGENKIYSINKYGRIIFDKYIGEEIRGSILIDNDNSIIFETVEGNLYKYYYLSDYMEKIELKDIPYSLILMENAKYITTKNKFIVYNGELEWYTLYNKIKYSPNIDANGVIIFGTTDGFLYGIYGEARNLRDTSWPIYLGDKKHTGNINKNITMPSNRPPLKPYNPYPQDKGEIALSTVTLSWESSDPDGDAVYYDVYFGNNLNQELKAQKLTKKEYKISNLKPGTYYWYIKAHDSYGNISRSDLWSFTVKEVIGENNPPLKPTLLEPVNNSENVPINASLKWSCSDPDGDSLTYDIYIEKEPILSTPKEIGYDGTSYSIILEPGETYYWKIVAKDGKGGETSSDVYSFNTASVINNPPSKPILLSPANNSIDVEPDITLRWSANDPDGDALTYDIYLDKTQNLNTPYKTNVKNTSLAVSGLELGVTYYWKVVAKDGKGGESTSDIYSFTIKESIGPLTPKLYFKDATIQSGSQGDLIIHGQKLENVQAFDIEISYDKTKLTVSQNNIQAIGELQGRSLIININNGKIKVTTLSFSPFNINNSDILKITFTAIGSSGNTEIKFTSNTKIVDSSGNELNVDISDVGIITIQ</sequence>
<dbReference type="RefSeq" id="WP_281000188.1">
    <property type="nucleotide sequence ID" value="NZ_CP069362.1"/>
</dbReference>
<dbReference type="PROSITE" id="PS51257">
    <property type="entry name" value="PROKAR_LIPOPROTEIN"/>
    <property type="match status" value="1"/>
</dbReference>
<protein>
    <submittedName>
        <fullName evidence="2">PQQ-binding-like beta-propeller repeat protein</fullName>
    </submittedName>
</protein>
<dbReference type="Proteomes" id="UP001232493">
    <property type="component" value="Chromosome"/>
</dbReference>
<dbReference type="InterPro" id="IPR036116">
    <property type="entry name" value="FN3_sf"/>
</dbReference>
<feature type="domain" description="Fibronectin type-III" evidence="1">
    <location>
        <begin position="1392"/>
        <end position="1488"/>
    </location>
</feature>
<dbReference type="InterPro" id="IPR013783">
    <property type="entry name" value="Ig-like_fold"/>
</dbReference>
<dbReference type="InterPro" id="IPR002102">
    <property type="entry name" value="Cohesin_dom"/>
</dbReference>
<reference evidence="2 3" key="1">
    <citation type="submission" date="2021-02" db="EMBL/GenBank/DDBJ databases">
        <title>Characterization of Marinitoga sp. nov. str. BP5-C20A.</title>
        <authorList>
            <person name="Erauso G."/>
            <person name="Postec A."/>
        </authorList>
    </citation>
    <scope>NUCLEOTIDE SEQUENCE [LARGE SCALE GENOMIC DNA]</scope>
    <source>
        <strain evidence="2 3">BP5-C20A</strain>
    </source>
</reference>
<evidence type="ECO:0000313" key="2">
    <source>
        <dbReference type="EMBL" id="WGS65606.1"/>
    </source>
</evidence>
<dbReference type="Gene3D" id="2.130.10.10">
    <property type="entry name" value="YVTN repeat-like/Quinoprotein amine dehydrogenase"/>
    <property type="match status" value="2"/>
</dbReference>
<dbReference type="InterPro" id="IPR008965">
    <property type="entry name" value="CBM2/CBM3_carb-bd_dom_sf"/>
</dbReference>
<dbReference type="Pfam" id="PF00963">
    <property type="entry name" value="Cohesin"/>
    <property type="match status" value="1"/>
</dbReference>
<dbReference type="SUPFAM" id="SSF50998">
    <property type="entry name" value="Quinoprotein alcohol dehydrogenase-like"/>
    <property type="match status" value="2"/>
</dbReference>
<dbReference type="Gene3D" id="2.60.40.680">
    <property type="match status" value="1"/>
</dbReference>
<dbReference type="EMBL" id="CP069362">
    <property type="protein sequence ID" value="WGS65606.1"/>
    <property type="molecule type" value="Genomic_DNA"/>
</dbReference>
<gene>
    <name evidence="2" type="ORF">JRV97_03365</name>
</gene>
<accession>A0ABY8PSJ3</accession>
<dbReference type="CDD" id="cd00063">
    <property type="entry name" value="FN3"/>
    <property type="match status" value="1"/>
</dbReference>
<dbReference type="InterPro" id="IPR011047">
    <property type="entry name" value="Quinoprotein_ADH-like_sf"/>
</dbReference>
<dbReference type="InterPro" id="IPR018391">
    <property type="entry name" value="PQQ_b-propeller_rpt"/>
</dbReference>
<dbReference type="Gene3D" id="2.60.40.10">
    <property type="entry name" value="Immunoglobulins"/>
    <property type="match status" value="7"/>
</dbReference>
<feature type="domain" description="Fibronectin type-III" evidence="1">
    <location>
        <begin position="1293"/>
        <end position="1388"/>
    </location>
</feature>
<dbReference type="PANTHER" id="PTHR34512:SF30">
    <property type="entry name" value="OUTER MEMBRANE PROTEIN ASSEMBLY FACTOR BAMB"/>
    <property type="match status" value="1"/>
</dbReference>
<dbReference type="InterPro" id="IPR015943">
    <property type="entry name" value="WD40/YVTN_repeat-like_dom_sf"/>
</dbReference>
<evidence type="ECO:0000313" key="3">
    <source>
        <dbReference type="Proteomes" id="UP001232493"/>
    </source>
</evidence>
<evidence type="ECO:0000259" key="1">
    <source>
        <dbReference type="PROSITE" id="PS50853"/>
    </source>
</evidence>
<dbReference type="PANTHER" id="PTHR34512">
    <property type="entry name" value="CELL SURFACE PROTEIN"/>
    <property type="match status" value="1"/>
</dbReference>
<dbReference type="CDD" id="cd08547">
    <property type="entry name" value="Type_II_cohesin"/>
    <property type="match status" value="1"/>
</dbReference>
<proteinExistence type="predicted"/>
<dbReference type="SUPFAM" id="SSF49384">
    <property type="entry name" value="Carbohydrate-binding domain"/>
    <property type="match status" value="1"/>
</dbReference>